<dbReference type="PROSITE" id="PS51975">
    <property type="entry name" value="RNASE_H_2"/>
    <property type="match status" value="1"/>
</dbReference>
<feature type="domain" description="RNase H type-2" evidence="11">
    <location>
        <begin position="54"/>
        <end position="296"/>
    </location>
</feature>
<feature type="compositionally biased region" description="Polar residues" evidence="10">
    <location>
        <begin position="36"/>
        <end position="49"/>
    </location>
</feature>
<evidence type="ECO:0000256" key="3">
    <source>
        <dbReference type="ARBA" id="ARBA00007058"/>
    </source>
</evidence>
<proteinExistence type="inferred from homology"/>
<dbReference type="Pfam" id="PF01351">
    <property type="entry name" value="RNase_HII"/>
    <property type="match status" value="1"/>
</dbReference>
<dbReference type="PANTHER" id="PTHR10954">
    <property type="entry name" value="RIBONUCLEASE H2 SUBUNIT A"/>
    <property type="match status" value="1"/>
</dbReference>
<dbReference type="NCBIfam" id="TIGR00729">
    <property type="entry name" value="ribonuclease HII"/>
    <property type="match status" value="1"/>
</dbReference>
<comment type="cofactor">
    <cofactor evidence="8">
        <name>Mn(2+)</name>
        <dbReference type="ChEBI" id="CHEBI:29035"/>
    </cofactor>
    <cofactor evidence="8">
        <name>Mg(2+)</name>
        <dbReference type="ChEBI" id="CHEBI:18420"/>
    </cofactor>
    <text evidence="8">Manganese or magnesium. Binds 1 divalent metal ion per monomer in the absence of substrate. May bind a second metal ion after substrate binding.</text>
</comment>
<keyword evidence="5 8" id="KW-0479">Metal-binding</keyword>
<keyword evidence="4 8" id="KW-0540">Nuclease</keyword>
<evidence type="ECO:0000256" key="6">
    <source>
        <dbReference type="ARBA" id="ARBA00022759"/>
    </source>
</evidence>
<feature type="binding site" evidence="8">
    <location>
        <position position="60"/>
    </location>
    <ligand>
        <name>a divalent metal cation</name>
        <dbReference type="ChEBI" id="CHEBI:60240"/>
    </ligand>
</feature>
<dbReference type="EMBL" id="JBBXMP010000119">
    <property type="protein sequence ID" value="KAL0061918.1"/>
    <property type="molecule type" value="Genomic_DNA"/>
</dbReference>
<keyword evidence="13" id="KW-1185">Reference proteome</keyword>
<organism evidence="12 13">
    <name type="scientific">Marasmius tenuissimus</name>
    <dbReference type="NCBI Taxonomy" id="585030"/>
    <lineage>
        <taxon>Eukaryota</taxon>
        <taxon>Fungi</taxon>
        <taxon>Dikarya</taxon>
        <taxon>Basidiomycota</taxon>
        <taxon>Agaricomycotina</taxon>
        <taxon>Agaricomycetes</taxon>
        <taxon>Agaricomycetidae</taxon>
        <taxon>Agaricales</taxon>
        <taxon>Marasmiineae</taxon>
        <taxon>Marasmiaceae</taxon>
        <taxon>Marasmius</taxon>
    </lineage>
</organism>
<comment type="caution">
    <text evidence="12">The sequence shown here is derived from an EMBL/GenBank/DDBJ whole genome shotgun (WGS) entry which is preliminary data.</text>
</comment>
<keyword evidence="7 8" id="KW-0378">Hydrolase</keyword>
<feature type="binding site" evidence="8">
    <location>
        <position position="61"/>
    </location>
    <ligand>
        <name>a divalent metal cation</name>
        <dbReference type="ChEBI" id="CHEBI:60240"/>
    </ligand>
</feature>
<dbReference type="Gene3D" id="3.30.420.10">
    <property type="entry name" value="Ribonuclease H-like superfamily/Ribonuclease H"/>
    <property type="match status" value="1"/>
</dbReference>
<feature type="region of interest" description="Disordered" evidence="10">
    <location>
        <begin position="1"/>
        <end position="49"/>
    </location>
</feature>
<evidence type="ECO:0000256" key="7">
    <source>
        <dbReference type="ARBA" id="ARBA00022801"/>
    </source>
</evidence>
<dbReference type="InterPro" id="IPR012337">
    <property type="entry name" value="RNaseH-like_sf"/>
</dbReference>
<dbReference type="Proteomes" id="UP001437256">
    <property type="component" value="Unassembled WGS sequence"/>
</dbReference>
<accession>A0ABR2ZKQ1</accession>
<comment type="catalytic activity">
    <reaction evidence="1 8 9">
        <text>Endonucleolytic cleavage to 5'-phosphomonoester.</text>
        <dbReference type="EC" id="3.1.26.4"/>
    </reaction>
</comment>
<dbReference type="EC" id="3.1.26.4" evidence="9"/>
<dbReference type="CDD" id="cd07181">
    <property type="entry name" value="RNase_HII_eukaryota_like"/>
    <property type="match status" value="1"/>
</dbReference>
<dbReference type="InterPro" id="IPR001352">
    <property type="entry name" value="RNase_HII/HIII"/>
</dbReference>
<evidence type="ECO:0000256" key="8">
    <source>
        <dbReference type="PROSITE-ProRule" id="PRU01319"/>
    </source>
</evidence>
<dbReference type="SUPFAM" id="SSF53098">
    <property type="entry name" value="Ribonuclease H-like"/>
    <property type="match status" value="1"/>
</dbReference>
<evidence type="ECO:0000256" key="10">
    <source>
        <dbReference type="SAM" id="MobiDB-lite"/>
    </source>
</evidence>
<evidence type="ECO:0000313" key="12">
    <source>
        <dbReference type="EMBL" id="KAL0061918.1"/>
    </source>
</evidence>
<dbReference type="InterPro" id="IPR024567">
    <property type="entry name" value="RNase_HII/HIII_dom"/>
</dbReference>
<comment type="cofactor">
    <cofactor evidence="2">
        <name>Mg(2+)</name>
        <dbReference type="ChEBI" id="CHEBI:18420"/>
    </cofactor>
</comment>
<name>A0ABR2ZKQ1_9AGAR</name>
<comment type="similarity">
    <text evidence="3">Belongs to the RNase HII family. Eukaryotic subfamily.</text>
</comment>
<dbReference type="InterPro" id="IPR036397">
    <property type="entry name" value="RNaseH_sf"/>
</dbReference>
<dbReference type="Gene3D" id="1.10.10.460">
    <property type="entry name" value="Ribonuclease hii. Domain 2"/>
    <property type="match status" value="1"/>
</dbReference>
<evidence type="ECO:0000256" key="5">
    <source>
        <dbReference type="ARBA" id="ARBA00022723"/>
    </source>
</evidence>
<reference evidence="12 13" key="1">
    <citation type="submission" date="2024-05" db="EMBL/GenBank/DDBJ databases">
        <title>A draft genome resource for the thread blight pathogen Marasmius tenuissimus strain MS-2.</title>
        <authorList>
            <person name="Yulfo-Soto G.E."/>
            <person name="Baruah I.K."/>
            <person name="Amoako-Attah I."/>
            <person name="Bukari Y."/>
            <person name="Meinhardt L.W."/>
            <person name="Bailey B.A."/>
            <person name="Cohen S.P."/>
        </authorList>
    </citation>
    <scope>NUCLEOTIDE SEQUENCE [LARGE SCALE GENOMIC DNA]</scope>
    <source>
        <strain evidence="12 13">MS-2</strain>
    </source>
</reference>
<protein>
    <recommendedName>
        <fullName evidence="9">Ribonuclease</fullName>
        <ecNumber evidence="9">3.1.26.4</ecNumber>
    </recommendedName>
</protein>
<feature type="binding site" evidence="8">
    <location>
        <position position="186"/>
    </location>
    <ligand>
        <name>a divalent metal cation</name>
        <dbReference type="ChEBI" id="CHEBI:60240"/>
    </ligand>
</feature>
<dbReference type="InterPro" id="IPR004649">
    <property type="entry name" value="RNase_H2_suA"/>
</dbReference>
<comment type="function">
    <text evidence="9">Endonuclease that specifically degrades the RNA of RNA-DNA hybrids.</text>
</comment>
<evidence type="ECO:0000256" key="2">
    <source>
        <dbReference type="ARBA" id="ARBA00001946"/>
    </source>
</evidence>
<keyword evidence="6 8" id="KW-0255">Endonuclease</keyword>
<dbReference type="PANTHER" id="PTHR10954:SF7">
    <property type="entry name" value="RIBONUCLEASE H2 SUBUNIT A"/>
    <property type="match status" value="1"/>
</dbReference>
<evidence type="ECO:0000313" key="13">
    <source>
        <dbReference type="Proteomes" id="UP001437256"/>
    </source>
</evidence>
<evidence type="ECO:0000256" key="4">
    <source>
        <dbReference type="ARBA" id="ARBA00022722"/>
    </source>
</evidence>
<evidence type="ECO:0000256" key="1">
    <source>
        <dbReference type="ARBA" id="ARBA00000077"/>
    </source>
</evidence>
<evidence type="ECO:0000259" key="11">
    <source>
        <dbReference type="PROSITE" id="PS51975"/>
    </source>
</evidence>
<gene>
    <name evidence="12" type="ORF">AAF712_011202</name>
</gene>
<sequence>MSKGKRKAESPQSAADIQEQEQQEHEPVPSAPGPSTPLTQSYTYHSPTPTAEGPYILGVDEAGRGPVLGPLVYGIAYCPESYTEDLEGLGFADSKTLTAVTRSTLLKTLCSDEENLGWSVRVICPQAISSGMLKKPPINLNRQSQEATVMLIKEVLAKGIVLSEVRTLYNLGENLIIELPLQVYVDALGNTTTYEQYLSSQFPGIKFTVESKADFKFKIVGAASVAAKVTRDACIEEWTYEEPDYTPSDTELGSGYPSDPKTQAWLKDSLEPTFGFPKVVRFSWTTVKVLLEKEGHQVQWFVRSLITCDVRAFNQTFFSPHRMDEGQASLQKAFQSGQGLDKDRCLLTKELGIRSIGTF</sequence>
<evidence type="ECO:0000256" key="9">
    <source>
        <dbReference type="RuleBase" id="RU003515"/>
    </source>
</evidence>
<dbReference type="InterPro" id="IPR023160">
    <property type="entry name" value="RNase_HII_hlx-loop-hlx_cap_dom"/>
</dbReference>